<evidence type="ECO:0000256" key="2">
    <source>
        <dbReference type="ARBA" id="ARBA00022491"/>
    </source>
</evidence>
<dbReference type="PANTHER" id="PTHR33057:SF26">
    <property type="entry name" value="TRANSCRIPTION REPRESSOR OFP13"/>
    <property type="match status" value="1"/>
</dbReference>
<keyword evidence="4 6" id="KW-0804">Transcription</keyword>
<dbReference type="InterPro" id="IPR038933">
    <property type="entry name" value="Ovate"/>
</dbReference>
<dbReference type="NCBIfam" id="TIGR01568">
    <property type="entry name" value="A_thal_3678"/>
    <property type="match status" value="1"/>
</dbReference>
<keyword evidence="5 6" id="KW-0539">Nucleus</keyword>
<sequence length="222" mass="24600">MVKKLGLSSFFSKTKDTSPPPPWPWLSCNNPRTKSFRDNSPTCLYSTYIDSTDSCFTHSSTLTESESFSTSSEPSTNDPLESLVHAVKSDRLFFEPGSTNSILEEARKSTQISDACGLEACAFAIELESEDPYKDFVKSMEEMVLANGVKDWDWLEEMLGWYLSVNPECAHGYIIDAFVDLLLGFACNCDSCNCSSSSSSSSSSYRFDFNEGNGKEVEESVT</sequence>
<evidence type="ECO:0000313" key="10">
    <source>
        <dbReference type="Proteomes" id="UP000623129"/>
    </source>
</evidence>
<protein>
    <recommendedName>
        <fullName evidence="6">Transcription repressor</fullName>
    </recommendedName>
    <alternativeName>
        <fullName evidence="6">Ovate family protein</fullName>
    </alternativeName>
</protein>
<evidence type="ECO:0000256" key="4">
    <source>
        <dbReference type="ARBA" id="ARBA00023163"/>
    </source>
</evidence>
<organism evidence="9 10">
    <name type="scientific">Carex littledalei</name>
    <dbReference type="NCBI Taxonomy" id="544730"/>
    <lineage>
        <taxon>Eukaryota</taxon>
        <taxon>Viridiplantae</taxon>
        <taxon>Streptophyta</taxon>
        <taxon>Embryophyta</taxon>
        <taxon>Tracheophyta</taxon>
        <taxon>Spermatophyta</taxon>
        <taxon>Magnoliopsida</taxon>
        <taxon>Liliopsida</taxon>
        <taxon>Poales</taxon>
        <taxon>Cyperaceae</taxon>
        <taxon>Cyperoideae</taxon>
        <taxon>Cariceae</taxon>
        <taxon>Carex</taxon>
        <taxon>Carex subgen. Euthyceras</taxon>
    </lineage>
</organism>
<keyword evidence="10" id="KW-1185">Reference proteome</keyword>
<dbReference type="PROSITE" id="PS51754">
    <property type="entry name" value="OVATE"/>
    <property type="match status" value="1"/>
</dbReference>
<proteinExistence type="predicted"/>
<feature type="region of interest" description="Disordered" evidence="7">
    <location>
        <begin position="196"/>
        <end position="222"/>
    </location>
</feature>
<evidence type="ECO:0000313" key="9">
    <source>
        <dbReference type="EMBL" id="KAF3332034.1"/>
    </source>
</evidence>
<feature type="compositionally biased region" description="Basic and acidic residues" evidence="7">
    <location>
        <begin position="213"/>
        <end position="222"/>
    </location>
</feature>
<dbReference type="Pfam" id="PF04844">
    <property type="entry name" value="Ovate"/>
    <property type="match status" value="1"/>
</dbReference>
<name>A0A833QYM9_9POAL</name>
<feature type="region of interest" description="Disordered" evidence="7">
    <location>
        <begin position="1"/>
        <end position="24"/>
    </location>
</feature>
<dbReference type="InterPro" id="IPR006458">
    <property type="entry name" value="Ovate_C"/>
</dbReference>
<dbReference type="PANTHER" id="PTHR33057">
    <property type="entry name" value="TRANSCRIPTION REPRESSOR OFP7-RELATED"/>
    <property type="match status" value="1"/>
</dbReference>
<feature type="domain" description="OVATE" evidence="8">
    <location>
        <begin position="125"/>
        <end position="184"/>
    </location>
</feature>
<evidence type="ECO:0000256" key="3">
    <source>
        <dbReference type="ARBA" id="ARBA00023015"/>
    </source>
</evidence>
<reference evidence="9" key="1">
    <citation type="submission" date="2020-01" db="EMBL/GenBank/DDBJ databases">
        <title>Genome sequence of Kobresia littledalei, the first chromosome-level genome in the family Cyperaceae.</title>
        <authorList>
            <person name="Qu G."/>
        </authorList>
    </citation>
    <scope>NUCLEOTIDE SEQUENCE</scope>
    <source>
        <strain evidence="9">C.B.Clarke</strain>
        <tissue evidence="9">Leaf</tissue>
    </source>
</reference>
<keyword evidence="3 6" id="KW-0805">Transcription regulation</keyword>
<gene>
    <name evidence="9" type="ORF">FCM35_KLT03440</name>
</gene>
<dbReference type="EMBL" id="SWLB01000012">
    <property type="protein sequence ID" value="KAF3332034.1"/>
    <property type="molecule type" value="Genomic_DNA"/>
</dbReference>
<accession>A0A833QYM9</accession>
<evidence type="ECO:0000256" key="1">
    <source>
        <dbReference type="ARBA" id="ARBA00004123"/>
    </source>
</evidence>
<comment type="subcellular location">
    <subcellularLocation>
        <location evidence="1 6">Nucleus</location>
    </subcellularLocation>
</comment>
<evidence type="ECO:0000256" key="6">
    <source>
        <dbReference type="RuleBase" id="RU367028"/>
    </source>
</evidence>
<evidence type="ECO:0000256" key="5">
    <source>
        <dbReference type="ARBA" id="ARBA00023242"/>
    </source>
</evidence>
<dbReference type="Proteomes" id="UP000623129">
    <property type="component" value="Unassembled WGS sequence"/>
</dbReference>
<evidence type="ECO:0000256" key="7">
    <source>
        <dbReference type="SAM" id="MobiDB-lite"/>
    </source>
</evidence>
<dbReference type="GO" id="GO:0045892">
    <property type="term" value="P:negative regulation of DNA-templated transcription"/>
    <property type="evidence" value="ECO:0007669"/>
    <property type="project" value="UniProtKB-UniRule"/>
</dbReference>
<comment type="function">
    <text evidence="6">Transcriptional repressor that regulates multiple aspects of plant growth and development.</text>
</comment>
<comment type="caution">
    <text evidence="9">The sequence shown here is derived from an EMBL/GenBank/DDBJ whole genome shotgun (WGS) entry which is preliminary data.</text>
</comment>
<evidence type="ECO:0000259" key="8">
    <source>
        <dbReference type="PROSITE" id="PS51754"/>
    </source>
</evidence>
<keyword evidence="2 6" id="KW-0678">Repressor</keyword>
<dbReference type="OrthoDB" id="689823at2759"/>
<dbReference type="GO" id="GO:0005634">
    <property type="term" value="C:nucleus"/>
    <property type="evidence" value="ECO:0007669"/>
    <property type="project" value="UniProtKB-SubCell"/>
</dbReference>
<dbReference type="AlphaFoldDB" id="A0A833QYM9"/>